<dbReference type="PROSITE" id="PS50113">
    <property type="entry name" value="PAC"/>
    <property type="match status" value="2"/>
</dbReference>
<dbReference type="Gene3D" id="3.30.450.40">
    <property type="match status" value="1"/>
</dbReference>
<dbReference type="SMART" id="SM00091">
    <property type="entry name" value="PAS"/>
    <property type="match status" value="2"/>
</dbReference>
<dbReference type="SUPFAM" id="SSF55073">
    <property type="entry name" value="Nucleotide cyclase"/>
    <property type="match status" value="1"/>
</dbReference>
<feature type="coiled-coil region" evidence="1">
    <location>
        <begin position="315"/>
        <end position="349"/>
    </location>
</feature>
<dbReference type="InterPro" id="IPR035965">
    <property type="entry name" value="PAS-like_dom_sf"/>
</dbReference>
<dbReference type="Pfam" id="PF00990">
    <property type="entry name" value="GGDEF"/>
    <property type="match status" value="1"/>
</dbReference>
<dbReference type="InterPro" id="IPR001610">
    <property type="entry name" value="PAC"/>
</dbReference>
<name>A0ABW3FB35_9PROT</name>
<dbReference type="InterPro" id="IPR003018">
    <property type="entry name" value="GAF"/>
</dbReference>
<dbReference type="InterPro" id="IPR043128">
    <property type="entry name" value="Rev_trsase/Diguanyl_cyclase"/>
</dbReference>
<protein>
    <submittedName>
        <fullName evidence="5">PAS domain S-box protein</fullName>
    </submittedName>
</protein>
<feature type="domain" description="PAS" evidence="2">
    <location>
        <begin position="335"/>
        <end position="406"/>
    </location>
</feature>
<dbReference type="Gene3D" id="3.30.70.270">
    <property type="match status" value="1"/>
</dbReference>
<dbReference type="InterPro" id="IPR052155">
    <property type="entry name" value="Biofilm_reg_signaling"/>
</dbReference>
<dbReference type="SMART" id="SM00086">
    <property type="entry name" value="PAC"/>
    <property type="match status" value="2"/>
</dbReference>
<dbReference type="InterPro" id="IPR000700">
    <property type="entry name" value="PAS-assoc_C"/>
</dbReference>
<organism evidence="5 6">
    <name type="scientific">Methylophilus luteus</name>
    <dbReference type="NCBI Taxonomy" id="640108"/>
    <lineage>
        <taxon>Bacteria</taxon>
        <taxon>Pseudomonadati</taxon>
        <taxon>Pseudomonadota</taxon>
        <taxon>Betaproteobacteria</taxon>
        <taxon>Nitrosomonadales</taxon>
        <taxon>Methylophilaceae</taxon>
        <taxon>Methylophilus</taxon>
    </lineage>
</organism>
<dbReference type="Gene3D" id="3.30.450.20">
    <property type="entry name" value="PAS domain"/>
    <property type="match status" value="2"/>
</dbReference>
<dbReference type="PANTHER" id="PTHR44757">
    <property type="entry name" value="DIGUANYLATE CYCLASE DGCP"/>
    <property type="match status" value="1"/>
</dbReference>
<dbReference type="Pfam" id="PF01590">
    <property type="entry name" value="GAF"/>
    <property type="match status" value="1"/>
</dbReference>
<dbReference type="PANTHER" id="PTHR44757:SF2">
    <property type="entry name" value="BIOFILM ARCHITECTURE MAINTENANCE PROTEIN MBAA"/>
    <property type="match status" value="1"/>
</dbReference>
<dbReference type="NCBIfam" id="TIGR00229">
    <property type="entry name" value="sensory_box"/>
    <property type="match status" value="2"/>
</dbReference>
<sequence>MTSYEKLRLEKLRSLGLLDSDPDEFFDCITRVASTILGTPISVISLVDENRQWFKSKHGIDASETARDISFCTHAVSSGQQLIVEDASNDERFASNPLVVNAPNIRFYAGIPIKSVEGYSLGTLCVIDSKPKRPNSSELKALNDLAQLATKEIQFRERMLSAQDSIDQAQSKFKSVFENAGVGIALVNPSGGWLQVNSELCKIVAYSQAELINLTFQDITHPEDLNTDLNLLDQLVTDKIDRYQLEKRYIRKDQAAIWVEITVTKHTTERGELDYFIAIVKDIQSAKETEFALTALRKTLEEKVALRTDELRLVNQSLSKAYQEKIESEQELQNKELELRTILDNANEAYICMDDQGLVTAWNKQAEYTFGWPEQEAIGRKLENLIIPPESQAAHHHGMHRYLTENKSKILGNRIELEAVRKDGVRIPIELQVNALEINDQVLFTSFLRDITERKQLENLLKNEARNDPLTGLANRRKLEEILPIAFQRAKSNKVYLALVFIDLDGFKLINDTHGHQVGDQLLKEVANRINHCSRMSDTAVRYAGDEFVIVLENLKNKQDTKRISANIQKIMAEPVQVGDTQLQITLSIGIAYYGGAEPQAIEPLELIRLADKAMYTAKKNGKNGVVIID</sequence>
<accession>A0ABW3FB35</accession>
<evidence type="ECO:0000259" key="2">
    <source>
        <dbReference type="PROSITE" id="PS50112"/>
    </source>
</evidence>
<dbReference type="RefSeq" id="WP_379057486.1">
    <property type="nucleotide sequence ID" value="NZ_JBHTKB010000002.1"/>
</dbReference>
<dbReference type="Proteomes" id="UP001597128">
    <property type="component" value="Unassembled WGS sequence"/>
</dbReference>
<feature type="domain" description="PAS" evidence="2">
    <location>
        <begin position="169"/>
        <end position="239"/>
    </location>
</feature>
<dbReference type="Pfam" id="PF00989">
    <property type="entry name" value="PAS"/>
    <property type="match status" value="2"/>
</dbReference>
<dbReference type="PROSITE" id="PS50112">
    <property type="entry name" value="PAS"/>
    <property type="match status" value="2"/>
</dbReference>
<dbReference type="InterPro" id="IPR013767">
    <property type="entry name" value="PAS_fold"/>
</dbReference>
<dbReference type="CDD" id="cd00130">
    <property type="entry name" value="PAS"/>
    <property type="match status" value="2"/>
</dbReference>
<keyword evidence="6" id="KW-1185">Reference proteome</keyword>
<dbReference type="InterPro" id="IPR029787">
    <property type="entry name" value="Nucleotide_cyclase"/>
</dbReference>
<evidence type="ECO:0000313" key="5">
    <source>
        <dbReference type="EMBL" id="MFD0913976.1"/>
    </source>
</evidence>
<dbReference type="SMART" id="SM00065">
    <property type="entry name" value="GAF"/>
    <property type="match status" value="1"/>
</dbReference>
<evidence type="ECO:0000259" key="3">
    <source>
        <dbReference type="PROSITE" id="PS50113"/>
    </source>
</evidence>
<dbReference type="SUPFAM" id="SSF55785">
    <property type="entry name" value="PYP-like sensor domain (PAS domain)"/>
    <property type="match status" value="2"/>
</dbReference>
<dbReference type="NCBIfam" id="TIGR00254">
    <property type="entry name" value="GGDEF"/>
    <property type="match status" value="1"/>
</dbReference>
<dbReference type="InterPro" id="IPR029016">
    <property type="entry name" value="GAF-like_dom_sf"/>
</dbReference>
<dbReference type="InterPro" id="IPR000160">
    <property type="entry name" value="GGDEF_dom"/>
</dbReference>
<proteinExistence type="predicted"/>
<evidence type="ECO:0000259" key="4">
    <source>
        <dbReference type="PROSITE" id="PS50887"/>
    </source>
</evidence>
<comment type="caution">
    <text evidence="5">The sequence shown here is derived from an EMBL/GenBank/DDBJ whole genome shotgun (WGS) entry which is preliminary data.</text>
</comment>
<keyword evidence="1" id="KW-0175">Coiled coil</keyword>
<dbReference type="PROSITE" id="PS50887">
    <property type="entry name" value="GGDEF"/>
    <property type="match status" value="1"/>
</dbReference>
<feature type="domain" description="GGDEF" evidence="4">
    <location>
        <begin position="495"/>
        <end position="630"/>
    </location>
</feature>
<dbReference type="InterPro" id="IPR000014">
    <property type="entry name" value="PAS"/>
</dbReference>
<gene>
    <name evidence="5" type="ORF">ACFQ1Z_10490</name>
</gene>
<feature type="domain" description="PAC" evidence="3">
    <location>
        <begin position="243"/>
        <end position="295"/>
    </location>
</feature>
<dbReference type="SUPFAM" id="SSF55781">
    <property type="entry name" value="GAF domain-like"/>
    <property type="match status" value="1"/>
</dbReference>
<evidence type="ECO:0000313" key="6">
    <source>
        <dbReference type="Proteomes" id="UP001597128"/>
    </source>
</evidence>
<evidence type="ECO:0000256" key="1">
    <source>
        <dbReference type="SAM" id="Coils"/>
    </source>
</evidence>
<dbReference type="SMART" id="SM00267">
    <property type="entry name" value="GGDEF"/>
    <property type="match status" value="1"/>
</dbReference>
<reference evidence="6" key="1">
    <citation type="journal article" date="2019" name="Int. J. Syst. Evol. Microbiol.">
        <title>The Global Catalogue of Microorganisms (GCM) 10K type strain sequencing project: providing services to taxonomists for standard genome sequencing and annotation.</title>
        <authorList>
            <consortium name="The Broad Institute Genomics Platform"/>
            <consortium name="The Broad Institute Genome Sequencing Center for Infectious Disease"/>
            <person name="Wu L."/>
            <person name="Ma J."/>
        </authorList>
    </citation>
    <scope>NUCLEOTIDE SEQUENCE [LARGE SCALE GENOMIC DNA]</scope>
    <source>
        <strain evidence="6">CCUG 58412</strain>
    </source>
</reference>
<dbReference type="CDD" id="cd01949">
    <property type="entry name" value="GGDEF"/>
    <property type="match status" value="1"/>
</dbReference>
<dbReference type="EMBL" id="JBHTKB010000002">
    <property type="protein sequence ID" value="MFD0913976.1"/>
    <property type="molecule type" value="Genomic_DNA"/>
</dbReference>
<feature type="domain" description="PAC" evidence="3">
    <location>
        <begin position="413"/>
        <end position="463"/>
    </location>
</feature>